<keyword evidence="8" id="KW-0902">Two-component regulatory system</keyword>
<dbReference type="Pfam" id="PF02518">
    <property type="entry name" value="HATPase_c"/>
    <property type="match status" value="1"/>
</dbReference>
<dbReference type="Proteomes" id="UP000823823">
    <property type="component" value="Unassembled WGS sequence"/>
</dbReference>
<feature type="transmembrane region" description="Helical" evidence="9">
    <location>
        <begin position="106"/>
        <end position="124"/>
    </location>
</feature>
<evidence type="ECO:0000313" key="13">
    <source>
        <dbReference type="Proteomes" id="UP000823823"/>
    </source>
</evidence>
<comment type="catalytic activity">
    <reaction evidence="1">
        <text>ATP + protein L-histidine = ADP + protein N-phospho-L-histidine.</text>
        <dbReference type="EC" id="2.7.13.3"/>
    </reaction>
</comment>
<keyword evidence="9" id="KW-1133">Transmembrane helix</keyword>
<evidence type="ECO:0000256" key="7">
    <source>
        <dbReference type="ARBA" id="ARBA00022840"/>
    </source>
</evidence>
<dbReference type="EMBL" id="DWZH01000022">
    <property type="protein sequence ID" value="HJB09479.1"/>
    <property type="molecule type" value="Genomic_DNA"/>
</dbReference>
<keyword evidence="3" id="KW-0597">Phosphoprotein</keyword>
<evidence type="ECO:0000259" key="11">
    <source>
        <dbReference type="Pfam" id="PF07730"/>
    </source>
</evidence>
<evidence type="ECO:0000256" key="3">
    <source>
        <dbReference type="ARBA" id="ARBA00022553"/>
    </source>
</evidence>
<keyword evidence="7" id="KW-0067">ATP-binding</keyword>
<gene>
    <name evidence="12" type="ORF">H9786_02935</name>
</gene>
<feature type="domain" description="Signal transduction histidine kinase subgroup 3 dimerisation and phosphoacceptor" evidence="11">
    <location>
        <begin position="190"/>
        <end position="254"/>
    </location>
</feature>
<dbReference type="EC" id="2.7.13.3" evidence="2"/>
<keyword evidence="6 12" id="KW-0418">Kinase</keyword>
<dbReference type="SUPFAM" id="SSF55874">
    <property type="entry name" value="ATPase domain of HSP90 chaperone/DNA topoisomerase II/histidine kinase"/>
    <property type="match status" value="1"/>
</dbReference>
<feature type="transmembrane region" description="Helical" evidence="9">
    <location>
        <begin position="77"/>
        <end position="99"/>
    </location>
</feature>
<dbReference type="InterPro" id="IPR050482">
    <property type="entry name" value="Sensor_HK_TwoCompSys"/>
</dbReference>
<comment type="caution">
    <text evidence="12">The sequence shown here is derived from an EMBL/GenBank/DDBJ whole genome shotgun (WGS) entry which is preliminary data.</text>
</comment>
<proteinExistence type="predicted"/>
<feature type="transmembrane region" description="Helical" evidence="9">
    <location>
        <begin position="136"/>
        <end position="158"/>
    </location>
</feature>
<reference evidence="12" key="2">
    <citation type="submission" date="2021-04" db="EMBL/GenBank/DDBJ databases">
        <authorList>
            <person name="Gilroy R."/>
        </authorList>
    </citation>
    <scope>NUCLEOTIDE SEQUENCE</scope>
    <source>
        <strain evidence="12">ChiHjej13B12-24818</strain>
    </source>
</reference>
<dbReference type="Gene3D" id="1.20.5.1930">
    <property type="match status" value="1"/>
</dbReference>
<evidence type="ECO:0000256" key="8">
    <source>
        <dbReference type="ARBA" id="ARBA00023012"/>
    </source>
</evidence>
<dbReference type="InterPro" id="IPR003594">
    <property type="entry name" value="HATPase_dom"/>
</dbReference>
<feature type="domain" description="Histidine kinase/HSP90-like ATPase" evidence="10">
    <location>
        <begin position="312"/>
        <end position="396"/>
    </location>
</feature>
<evidence type="ECO:0000313" key="12">
    <source>
        <dbReference type="EMBL" id="HJB09479.1"/>
    </source>
</evidence>
<dbReference type="InterPro" id="IPR036890">
    <property type="entry name" value="HATPase_C_sf"/>
</dbReference>
<evidence type="ECO:0000256" key="6">
    <source>
        <dbReference type="ARBA" id="ARBA00022777"/>
    </source>
</evidence>
<feature type="transmembrane region" description="Helical" evidence="9">
    <location>
        <begin position="20"/>
        <end position="40"/>
    </location>
</feature>
<organism evidence="12 13">
    <name type="scientific">Candidatus Brachybacterium merdavium</name>
    <dbReference type="NCBI Taxonomy" id="2838513"/>
    <lineage>
        <taxon>Bacteria</taxon>
        <taxon>Bacillati</taxon>
        <taxon>Actinomycetota</taxon>
        <taxon>Actinomycetes</taxon>
        <taxon>Micrococcales</taxon>
        <taxon>Dermabacteraceae</taxon>
        <taxon>Brachybacterium</taxon>
    </lineage>
</organism>
<dbReference type="PANTHER" id="PTHR24421:SF10">
    <property type="entry name" value="NITRATE_NITRITE SENSOR PROTEIN NARQ"/>
    <property type="match status" value="1"/>
</dbReference>
<keyword evidence="4" id="KW-0808">Transferase</keyword>
<sequence>MTAPESDRSAGAAPRVHDGVLALAVAVVLSAIITVAQTGTDQGPQPLAYVFAVGFGAILLLRRTLPVPVLVLSVLGTFAYYTLDLPTIGVAVPVVAALFSAAERGLLRWAIGSGAVMFAVSLLFRLRDDPQPLGHLLGTDAAADIALIAAAIALGYGVRSHRLRSVQQEQIARLTAEQTHREAELRIQTERERISRELHDTVGHSLSVISLHAGVASDSVGHDEAAVMQALGQVRAQTAKSLGELRSMVRLLHPIHESQPHAPEARAAPGTRHVRSLADLPGILDSARAAGLQVRQDLDLDPEALSTPVDAAAYRVIQEAVTNILRHAEATAVRVTVRLDADQLQLEVADDGRGAPADSLPGHGIIGMSERVRLLGGELTTRSGASGFTVAARMPARLDP</sequence>
<evidence type="ECO:0000256" key="4">
    <source>
        <dbReference type="ARBA" id="ARBA00022679"/>
    </source>
</evidence>
<evidence type="ECO:0000256" key="1">
    <source>
        <dbReference type="ARBA" id="ARBA00000085"/>
    </source>
</evidence>
<feature type="transmembrane region" description="Helical" evidence="9">
    <location>
        <begin position="47"/>
        <end position="65"/>
    </location>
</feature>
<dbReference type="GO" id="GO:0005524">
    <property type="term" value="F:ATP binding"/>
    <property type="evidence" value="ECO:0007669"/>
    <property type="project" value="UniProtKB-KW"/>
</dbReference>
<protein>
    <recommendedName>
        <fullName evidence="2">histidine kinase</fullName>
        <ecNumber evidence="2">2.7.13.3</ecNumber>
    </recommendedName>
</protein>
<dbReference type="CDD" id="cd16917">
    <property type="entry name" value="HATPase_UhpB-NarQ-NarX-like"/>
    <property type="match status" value="1"/>
</dbReference>
<dbReference type="Gene3D" id="3.30.565.10">
    <property type="entry name" value="Histidine kinase-like ATPase, C-terminal domain"/>
    <property type="match status" value="1"/>
</dbReference>
<dbReference type="AlphaFoldDB" id="A0A9D2LBF1"/>
<keyword evidence="9" id="KW-0472">Membrane</keyword>
<keyword evidence="9" id="KW-0812">Transmembrane</keyword>
<dbReference type="GO" id="GO:0000155">
    <property type="term" value="F:phosphorelay sensor kinase activity"/>
    <property type="evidence" value="ECO:0007669"/>
    <property type="project" value="InterPro"/>
</dbReference>
<dbReference type="Pfam" id="PF07730">
    <property type="entry name" value="HisKA_3"/>
    <property type="match status" value="1"/>
</dbReference>
<dbReference type="GO" id="GO:0046983">
    <property type="term" value="F:protein dimerization activity"/>
    <property type="evidence" value="ECO:0007669"/>
    <property type="project" value="InterPro"/>
</dbReference>
<evidence type="ECO:0000256" key="2">
    <source>
        <dbReference type="ARBA" id="ARBA00012438"/>
    </source>
</evidence>
<reference evidence="12" key="1">
    <citation type="journal article" date="2021" name="PeerJ">
        <title>Extensive microbial diversity within the chicken gut microbiome revealed by metagenomics and culture.</title>
        <authorList>
            <person name="Gilroy R."/>
            <person name="Ravi A."/>
            <person name="Getino M."/>
            <person name="Pursley I."/>
            <person name="Horton D.L."/>
            <person name="Alikhan N.F."/>
            <person name="Baker D."/>
            <person name="Gharbi K."/>
            <person name="Hall N."/>
            <person name="Watson M."/>
            <person name="Adriaenssens E.M."/>
            <person name="Foster-Nyarko E."/>
            <person name="Jarju S."/>
            <person name="Secka A."/>
            <person name="Antonio M."/>
            <person name="Oren A."/>
            <person name="Chaudhuri R.R."/>
            <person name="La Ragione R."/>
            <person name="Hildebrand F."/>
            <person name="Pallen M.J."/>
        </authorList>
    </citation>
    <scope>NUCLEOTIDE SEQUENCE</scope>
    <source>
        <strain evidence="12">ChiHjej13B12-24818</strain>
    </source>
</reference>
<evidence type="ECO:0000256" key="5">
    <source>
        <dbReference type="ARBA" id="ARBA00022741"/>
    </source>
</evidence>
<name>A0A9D2LBF1_9MICO</name>
<evidence type="ECO:0000259" key="10">
    <source>
        <dbReference type="Pfam" id="PF02518"/>
    </source>
</evidence>
<dbReference type="GO" id="GO:0016020">
    <property type="term" value="C:membrane"/>
    <property type="evidence" value="ECO:0007669"/>
    <property type="project" value="InterPro"/>
</dbReference>
<accession>A0A9D2LBF1</accession>
<dbReference type="PANTHER" id="PTHR24421">
    <property type="entry name" value="NITRATE/NITRITE SENSOR PROTEIN NARX-RELATED"/>
    <property type="match status" value="1"/>
</dbReference>
<dbReference type="InterPro" id="IPR011712">
    <property type="entry name" value="Sig_transdc_His_kin_sub3_dim/P"/>
</dbReference>
<keyword evidence="5" id="KW-0547">Nucleotide-binding</keyword>
<evidence type="ECO:0000256" key="9">
    <source>
        <dbReference type="SAM" id="Phobius"/>
    </source>
</evidence>